<name>A0A1J1I4F9_9DIPT</name>
<reference evidence="2 3" key="1">
    <citation type="submission" date="2015-04" db="EMBL/GenBank/DDBJ databases">
        <authorList>
            <person name="Syromyatnikov M.Y."/>
            <person name="Popov V.N."/>
        </authorList>
    </citation>
    <scope>NUCLEOTIDE SEQUENCE [LARGE SCALE GENOMIC DNA]</scope>
</reference>
<dbReference type="AlphaFoldDB" id="A0A1J1I4F9"/>
<protein>
    <submittedName>
        <fullName evidence="2">CLUMA_CG008823, isoform A</fullName>
    </submittedName>
</protein>
<evidence type="ECO:0000256" key="1">
    <source>
        <dbReference type="SAM" id="Phobius"/>
    </source>
</evidence>
<evidence type="ECO:0000313" key="2">
    <source>
        <dbReference type="EMBL" id="CRK95192.1"/>
    </source>
</evidence>
<sequence length="59" mass="6860">MTFQLDSQKLKSRDRCTRFCYEKFIVINICVHSVLLLVVSFTASCFFKAFLVSINDFEG</sequence>
<feature type="transmembrane region" description="Helical" evidence="1">
    <location>
        <begin position="21"/>
        <end position="51"/>
    </location>
</feature>
<keyword evidence="3" id="KW-1185">Reference proteome</keyword>
<accession>A0A1J1I4F9</accession>
<evidence type="ECO:0000313" key="3">
    <source>
        <dbReference type="Proteomes" id="UP000183832"/>
    </source>
</evidence>
<organism evidence="2 3">
    <name type="scientific">Clunio marinus</name>
    <dbReference type="NCBI Taxonomy" id="568069"/>
    <lineage>
        <taxon>Eukaryota</taxon>
        <taxon>Metazoa</taxon>
        <taxon>Ecdysozoa</taxon>
        <taxon>Arthropoda</taxon>
        <taxon>Hexapoda</taxon>
        <taxon>Insecta</taxon>
        <taxon>Pterygota</taxon>
        <taxon>Neoptera</taxon>
        <taxon>Endopterygota</taxon>
        <taxon>Diptera</taxon>
        <taxon>Nematocera</taxon>
        <taxon>Chironomoidea</taxon>
        <taxon>Chironomidae</taxon>
        <taxon>Clunio</taxon>
    </lineage>
</organism>
<keyword evidence="1" id="KW-0472">Membrane</keyword>
<dbReference type="Proteomes" id="UP000183832">
    <property type="component" value="Unassembled WGS sequence"/>
</dbReference>
<proteinExistence type="predicted"/>
<keyword evidence="1" id="KW-1133">Transmembrane helix</keyword>
<gene>
    <name evidence="2" type="ORF">CLUMA_CG008823</name>
</gene>
<keyword evidence="1" id="KW-0812">Transmembrane</keyword>
<dbReference type="EMBL" id="CVRI01000041">
    <property type="protein sequence ID" value="CRK95192.1"/>
    <property type="molecule type" value="Genomic_DNA"/>
</dbReference>